<keyword evidence="2" id="KW-1133">Transmembrane helix</keyword>
<feature type="region of interest" description="Disordered" evidence="1">
    <location>
        <begin position="249"/>
        <end position="292"/>
    </location>
</feature>
<evidence type="ECO:0000313" key="4">
    <source>
        <dbReference type="Proteomes" id="UP000518206"/>
    </source>
</evidence>
<dbReference type="Proteomes" id="UP000518206">
    <property type="component" value="Unassembled WGS sequence"/>
</dbReference>
<evidence type="ECO:0000313" key="3">
    <source>
        <dbReference type="EMBL" id="MBB2925528.1"/>
    </source>
</evidence>
<feature type="compositionally biased region" description="Basic and acidic residues" evidence="1">
    <location>
        <begin position="277"/>
        <end position="292"/>
    </location>
</feature>
<reference evidence="3 4" key="1">
    <citation type="submission" date="2020-08" db="EMBL/GenBank/DDBJ databases">
        <title>The Agave Microbiome: Exploring the role of microbial communities in plant adaptations to desert environments.</title>
        <authorList>
            <person name="Partida-Martinez L.P."/>
        </authorList>
    </citation>
    <scope>NUCLEOTIDE SEQUENCE [LARGE SCALE GENOMIC DNA]</scope>
    <source>
        <strain evidence="3 4">RAS26</strain>
    </source>
</reference>
<keyword evidence="2" id="KW-0812">Transmembrane</keyword>
<reference evidence="3 4" key="2">
    <citation type="submission" date="2020-08" db="EMBL/GenBank/DDBJ databases">
        <authorList>
            <person name="Partida-Martinez L."/>
            <person name="Huntemann M."/>
            <person name="Clum A."/>
            <person name="Wang J."/>
            <person name="Palaniappan K."/>
            <person name="Ritter S."/>
            <person name="Chen I.-M."/>
            <person name="Stamatis D."/>
            <person name="Reddy T."/>
            <person name="O'Malley R."/>
            <person name="Daum C."/>
            <person name="Shapiro N."/>
            <person name="Ivanova N."/>
            <person name="Kyrpides N."/>
            <person name="Woyke T."/>
        </authorList>
    </citation>
    <scope>NUCLEOTIDE SEQUENCE [LARGE SCALE GENOMIC DNA]</scope>
    <source>
        <strain evidence="3 4">RAS26</strain>
    </source>
</reference>
<feature type="transmembrane region" description="Helical" evidence="2">
    <location>
        <begin position="53"/>
        <end position="75"/>
    </location>
</feature>
<keyword evidence="2" id="KW-0472">Membrane</keyword>
<dbReference type="RefSeq" id="WP_183298236.1">
    <property type="nucleotide sequence ID" value="NZ_JACHVX010000011.1"/>
</dbReference>
<name>A0A7W4UJX7_9CELL</name>
<protein>
    <submittedName>
        <fullName evidence="3">Uncharacterized protein</fullName>
    </submittedName>
</protein>
<comment type="caution">
    <text evidence="3">The sequence shown here is derived from an EMBL/GenBank/DDBJ whole genome shotgun (WGS) entry which is preliminary data.</text>
</comment>
<gene>
    <name evidence="3" type="ORF">FHR80_004475</name>
</gene>
<evidence type="ECO:0000256" key="2">
    <source>
        <dbReference type="SAM" id="Phobius"/>
    </source>
</evidence>
<dbReference type="AlphaFoldDB" id="A0A7W4UJX7"/>
<dbReference type="EMBL" id="JACHVX010000011">
    <property type="protein sequence ID" value="MBB2925528.1"/>
    <property type="molecule type" value="Genomic_DNA"/>
</dbReference>
<sequence>MTRRTTFDALRAVAPVPPTGTAELDAARRILEARLAASPPDVTDVVPRRRPRWTWPIVAVALAVPLGGAALLGALPPGFGGELGALWAQEGGSNAGEAELLASVAGPSGELLEVWASPGEDGKTCRVAALAVDGEPRPLSGVDDRWVTSCEAEPPPGTGFAETLGAGGDREVSAFFGPAGPATRAEVRQLDGTVLPAVVVNGWVYGWYRNDPVFAPDAPPAPPVRTATLVGFDDSGELVGEVDLLNGSYKWSGEAPATDDPGDGQLVPDLDDPSLAGHHEPDAHAPGDQHVP</sequence>
<proteinExistence type="predicted"/>
<evidence type="ECO:0000256" key="1">
    <source>
        <dbReference type="SAM" id="MobiDB-lite"/>
    </source>
</evidence>
<organism evidence="3 4">
    <name type="scientific">Cellulomonas cellasea</name>
    <dbReference type="NCBI Taxonomy" id="43670"/>
    <lineage>
        <taxon>Bacteria</taxon>
        <taxon>Bacillati</taxon>
        <taxon>Actinomycetota</taxon>
        <taxon>Actinomycetes</taxon>
        <taxon>Micrococcales</taxon>
        <taxon>Cellulomonadaceae</taxon>
        <taxon>Cellulomonas</taxon>
    </lineage>
</organism>
<accession>A0A7W4UJX7</accession>